<feature type="domain" description="Cupin type-1" evidence="1">
    <location>
        <begin position="65"/>
        <end position="149"/>
    </location>
</feature>
<dbReference type="CDD" id="cd06989">
    <property type="entry name" value="cupin_DRT102"/>
    <property type="match status" value="1"/>
</dbReference>
<protein>
    <recommendedName>
        <fullName evidence="1">Cupin type-1 domain-containing protein</fullName>
    </recommendedName>
</protein>
<dbReference type="InterPro" id="IPR011051">
    <property type="entry name" value="RmlC_Cupin_sf"/>
</dbReference>
<dbReference type="Gene3D" id="2.60.120.10">
    <property type="entry name" value="Jelly Rolls"/>
    <property type="match status" value="1"/>
</dbReference>
<dbReference type="Proteomes" id="UP001320119">
    <property type="component" value="Chromosome"/>
</dbReference>
<keyword evidence="3" id="KW-1185">Reference proteome</keyword>
<dbReference type="InterPro" id="IPR006045">
    <property type="entry name" value="Cupin_1"/>
</dbReference>
<name>A0AAN1WE93_9GAMM</name>
<dbReference type="Pfam" id="PF00190">
    <property type="entry name" value="Cupin_1"/>
    <property type="match status" value="1"/>
</dbReference>
<evidence type="ECO:0000259" key="1">
    <source>
        <dbReference type="Pfam" id="PF00190"/>
    </source>
</evidence>
<dbReference type="InterPro" id="IPR014710">
    <property type="entry name" value="RmlC-like_jellyroll"/>
</dbReference>
<organism evidence="2 3">
    <name type="scientific">Marinagarivorans cellulosilyticus</name>
    <dbReference type="NCBI Taxonomy" id="2721545"/>
    <lineage>
        <taxon>Bacteria</taxon>
        <taxon>Pseudomonadati</taxon>
        <taxon>Pseudomonadota</taxon>
        <taxon>Gammaproteobacteria</taxon>
        <taxon>Cellvibrionales</taxon>
        <taxon>Cellvibrionaceae</taxon>
        <taxon>Marinagarivorans</taxon>
    </lineage>
</organism>
<dbReference type="AlphaFoldDB" id="A0AAN1WE93"/>
<evidence type="ECO:0000313" key="3">
    <source>
        <dbReference type="Proteomes" id="UP001320119"/>
    </source>
</evidence>
<evidence type="ECO:0000313" key="2">
    <source>
        <dbReference type="EMBL" id="BCD96010.1"/>
    </source>
</evidence>
<dbReference type="EMBL" id="AP023086">
    <property type="protein sequence ID" value="BCD96010.1"/>
    <property type="molecule type" value="Genomic_DNA"/>
</dbReference>
<proteinExistence type="predicted"/>
<dbReference type="KEGG" id="marq:MARGE09_P0209"/>
<dbReference type="SUPFAM" id="SSF51182">
    <property type="entry name" value="RmlC-like cupins"/>
    <property type="match status" value="1"/>
</dbReference>
<dbReference type="RefSeq" id="WP_236985521.1">
    <property type="nucleotide sequence ID" value="NZ_AP023086.1"/>
</dbReference>
<reference evidence="2 3" key="1">
    <citation type="journal article" date="2022" name="IScience">
        <title>An ultrasensitive nanofiber-based assay for enzymatic hydrolysis and deep-sea microbial degradation of cellulose.</title>
        <authorList>
            <person name="Tsudome M."/>
            <person name="Tachioka M."/>
            <person name="Miyazaki M."/>
            <person name="Uchimura K."/>
            <person name="Tsuda M."/>
            <person name="Takaki Y."/>
            <person name="Deguchi S."/>
        </authorList>
    </citation>
    <scope>NUCLEOTIDE SEQUENCE [LARGE SCALE GENOMIC DNA]</scope>
    <source>
        <strain evidence="2 3">GE09</strain>
    </source>
</reference>
<sequence>MKTLSRTKKENIIKRLFTGVLGAVGLIAAQALAGGFASVRIAPAELNWRGLDNGVQYAAVSGEERTSDMYVYRVAFPKGHKSEPHYHTDQRVITILQGSLYVGYGDVYDETKLKKLPEGSVFTEPKDIPHFVWAKDEKVLVQITGTGKSKRILSQQPVPKSLVIQDVTIRPSR</sequence>
<gene>
    <name evidence="2" type="ORF">MARGE09_P0209</name>
</gene>
<accession>A0AAN1WE93</accession>